<accession>A0AAE3SKM7</accession>
<keyword evidence="2" id="KW-0560">Oxidoreductase</keyword>
<dbReference type="RefSeq" id="WP_301200552.1">
    <property type="nucleotide sequence ID" value="NZ_JAPDPI010000030.1"/>
</dbReference>
<dbReference type="Gene3D" id="3.40.50.720">
    <property type="entry name" value="NAD(P)-binding Rossmann-like Domain"/>
    <property type="match status" value="1"/>
</dbReference>
<evidence type="ECO:0000313" key="4">
    <source>
        <dbReference type="EMBL" id="MCW3806782.1"/>
    </source>
</evidence>
<dbReference type="EMBL" id="JAPDPI010000030">
    <property type="protein sequence ID" value="MCW3806782.1"/>
    <property type="molecule type" value="Genomic_DNA"/>
</dbReference>
<evidence type="ECO:0000313" key="5">
    <source>
        <dbReference type="Proteomes" id="UP001207408"/>
    </source>
</evidence>
<protein>
    <submittedName>
        <fullName evidence="4">Oxidoreductase</fullName>
    </submittedName>
</protein>
<dbReference type="PRINTS" id="PR00081">
    <property type="entry name" value="GDHRDH"/>
</dbReference>
<organism evidence="4 5">
    <name type="scientific">Plebeiibacterium marinum</name>
    <dbReference type="NCBI Taxonomy" id="2992111"/>
    <lineage>
        <taxon>Bacteria</taxon>
        <taxon>Pseudomonadati</taxon>
        <taxon>Bacteroidota</taxon>
        <taxon>Bacteroidia</taxon>
        <taxon>Marinilabiliales</taxon>
        <taxon>Marinilabiliaceae</taxon>
        <taxon>Plebeiibacterium</taxon>
    </lineage>
</organism>
<dbReference type="InterPro" id="IPR002347">
    <property type="entry name" value="SDR_fam"/>
</dbReference>
<dbReference type="Proteomes" id="UP001207408">
    <property type="component" value="Unassembled WGS sequence"/>
</dbReference>
<dbReference type="PANTHER" id="PTHR44169:SF6">
    <property type="entry name" value="NADPH-DEPENDENT 1-ACYLDIHYDROXYACETONE PHOSPHATE REDUCTASE"/>
    <property type="match status" value="1"/>
</dbReference>
<evidence type="ECO:0000256" key="3">
    <source>
        <dbReference type="RuleBase" id="RU000363"/>
    </source>
</evidence>
<dbReference type="PRINTS" id="PR00080">
    <property type="entry name" value="SDRFAMILY"/>
</dbReference>
<evidence type="ECO:0000256" key="2">
    <source>
        <dbReference type="ARBA" id="ARBA00023002"/>
    </source>
</evidence>
<comment type="caution">
    <text evidence="4">The sequence shown here is derived from an EMBL/GenBank/DDBJ whole genome shotgun (WGS) entry which is preliminary data.</text>
</comment>
<name>A0AAE3SKM7_9BACT</name>
<keyword evidence="5" id="KW-1185">Reference proteome</keyword>
<proteinExistence type="inferred from homology"/>
<dbReference type="SUPFAM" id="SSF51735">
    <property type="entry name" value="NAD(P)-binding Rossmann-fold domains"/>
    <property type="match status" value="1"/>
</dbReference>
<comment type="similarity">
    <text evidence="1 3">Belongs to the short-chain dehydrogenases/reductases (SDR) family.</text>
</comment>
<gene>
    <name evidence="4" type="ORF">OM074_14190</name>
</gene>
<dbReference type="CDD" id="cd05374">
    <property type="entry name" value="17beta-HSD-like_SDR_c"/>
    <property type="match status" value="1"/>
</dbReference>
<dbReference type="Pfam" id="PF00106">
    <property type="entry name" value="adh_short"/>
    <property type="match status" value="1"/>
</dbReference>
<dbReference type="NCBIfam" id="NF004826">
    <property type="entry name" value="PRK06182.1"/>
    <property type="match status" value="1"/>
</dbReference>
<dbReference type="InterPro" id="IPR036291">
    <property type="entry name" value="NAD(P)-bd_dom_sf"/>
</dbReference>
<sequence>MKKVVLLTGASSGIGNQTARLLAEKGYKVYAAARRTEKLEELKSFGIKPIHLDVSNENSIVNAVESIMKTENRIDILINNAGFGTYGALEDVSIETARYQYEVNVFGVARLIQLVLPSMRKNKYGKIINITSGGGRFATPYGSWYHSSKFALEGLSDSLRNEVKQFGIDVVIIEPGAIESEFAHIALDSMVKNADKSAYKEAITRTVDANKKMVHNASKPIVISKLILKGIESKNPKTRYAGGFGIKPTLFMRWLLSDKLFDKMLQSQLKF</sequence>
<dbReference type="AlphaFoldDB" id="A0AAE3SKM7"/>
<dbReference type="PANTHER" id="PTHR44169">
    <property type="entry name" value="NADPH-DEPENDENT 1-ACYLDIHYDROXYACETONE PHOSPHATE REDUCTASE"/>
    <property type="match status" value="1"/>
</dbReference>
<reference evidence="4" key="1">
    <citation type="submission" date="2022-10" db="EMBL/GenBank/DDBJ databases">
        <authorList>
            <person name="Yu W.X."/>
        </authorList>
    </citation>
    <scope>NUCLEOTIDE SEQUENCE</scope>
    <source>
        <strain evidence="4">D04</strain>
    </source>
</reference>
<evidence type="ECO:0000256" key="1">
    <source>
        <dbReference type="ARBA" id="ARBA00006484"/>
    </source>
</evidence>
<dbReference type="GO" id="GO:0016491">
    <property type="term" value="F:oxidoreductase activity"/>
    <property type="evidence" value="ECO:0007669"/>
    <property type="project" value="UniProtKB-KW"/>
</dbReference>